<reference evidence="2 3" key="1">
    <citation type="submission" date="2017-04" db="EMBL/GenBank/DDBJ databases">
        <authorList>
            <person name="Afonso C.L."/>
            <person name="Miller P.J."/>
            <person name="Scott M.A."/>
            <person name="Spackman E."/>
            <person name="Goraichik I."/>
            <person name="Dimitrov K.M."/>
            <person name="Suarez D.L."/>
            <person name="Swayne D.E."/>
        </authorList>
    </citation>
    <scope>NUCLEOTIDE SEQUENCE [LARGE SCALE GENOMIC DNA]</scope>
    <source>
        <strain evidence="2 3">VK13</strain>
    </source>
</reference>
<dbReference type="AlphaFoldDB" id="A0A1W2AT03"/>
<dbReference type="Proteomes" id="UP000192708">
    <property type="component" value="Unassembled WGS sequence"/>
</dbReference>
<dbReference type="STRING" id="1938817.SAMN06296008_11071"/>
<evidence type="ECO:0000313" key="3">
    <source>
        <dbReference type="Proteomes" id="UP000192708"/>
    </source>
</evidence>
<name>A0A1W2AT03_9BURK</name>
<gene>
    <name evidence="2" type="ORF">SAMN06296008_11071</name>
</gene>
<keyword evidence="3" id="KW-1185">Reference proteome</keyword>
<keyword evidence="1" id="KW-1133">Transmembrane helix</keyword>
<organism evidence="2 3">
    <name type="scientific">Polynucleobacter kasalickyi</name>
    <dbReference type="NCBI Taxonomy" id="1938817"/>
    <lineage>
        <taxon>Bacteria</taxon>
        <taxon>Pseudomonadati</taxon>
        <taxon>Pseudomonadota</taxon>
        <taxon>Betaproteobacteria</taxon>
        <taxon>Burkholderiales</taxon>
        <taxon>Burkholderiaceae</taxon>
        <taxon>Polynucleobacter</taxon>
    </lineage>
</organism>
<proteinExistence type="predicted"/>
<sequence>MASTSQGSPHLKTIKWLLILCIFINVVLIFSNIFNPMGTIEQIDRWLESSNSPERLISEEMIKNIAPITINGEVKAVLEVEKTKKN</sequence>
<feature type="transmembrane region" description="Helical" evidence="1">
    <location>
        <begin position="16"/>
        <end position="35"/>
    </location>
</feature>
<evidence type="ECO:0000313" key="2">
    <source>
        <dbReference type="EMBL" id="SMC63815.1"/>
    </source>
</evidence>
<keyword evidence="1" id="KW-0812">Transmembrane</keyword>
<evidence type="ECO:0000256" key="1">
    <source>
        <dbReference type="SAM" id="Phobius"/>
    </source>
</evidence>
<keyword evidence="1" id="KW-0472">Membrane</keyword>
<protein>
    <submittedName>
        <fullName evidence="2">Uncharacterized protein</fullName>
    </submittedName>
</protein>
<dbReference type="EMBL" id="FWXJ01000010">
    <property type="protein sequence ID" value="SMC63815.1"/>
    <property type="molecule type" value="Genomic_DNA"/>
</dbReference>
<accession>A0A1W2AT03</accession>